<keyword evidence="7" id="KW-1185">Reference proteome</keyword>
<protein>
    <submittedName>
        <fullName evidence="6">MerR family transcriptional regulator</fullName>
    </submittedName>
</protein>
<sequence length="144" mass="15950">MNTANHTQTFSLDELCALTDLTKRTVRYYVQIGLVNRPEGETRAAKYSPQHLEQLLLVKKWTAAGVSLDRIRELLQGGSAPVPERGPAPGSIEVCSHLHVANGVELVIEPTRAGLSPEQLRQFVRAVMQAYAQLDSDNTNRTEK</sequence>
<proteinExistence type="predicted"/>
<dbReference type="Pfam" id="PF13411">
    <property type="entry name" value="MerR_1"/>
    <property type="match status" value="1"/>
</dbReference>
<feature type="domain" description="HTH merR-type" evidence="5">
    <location>
        <begin position="18"/>
        <end position="77"/>
    </location>
</feature>
<evidence type="ECO:0000256" key="4">
    <source>
        <dbReference type="ARBA" id="ARBA00023163"/>
    </source>
</evidence>
<evidence type="ECO:0000313" key="7">
    <source>
        <dbReference type="Proteomes" id="UP000739565"/>
    </source>
</evidence>
<accession>A0A953NB89</accession>
<dbReference type="CDD" id="cd00592">
    <property type="entry name" value="HTH_MerR-like"/>
    <property type="match status" value="1"/>
</dbReference>
<dbReference type="InterPro" id="IPR000551">
    <property type="entry name" value="MerR-type_HTH_dom"/>
</dbReference>
<dbReference type="InterPro" id="IPR009061">
    <property type="entry name" value="DNA-bd_dom_put_sf"/>
</dbReference>
<reference evidence="6" key="1">
    <citation type="submission" date="2021-07" db="EMBL/GenBank/DDBJ databases">
        <title>New genus and species of the family Alcaligenaceae.</title>
        <authorList>
            <person name="Hahn M.W."/>
        </authorList>
    </citation>
    <scope>NUCLEOTIDE SEQUENCE</scope>
    <source>
        <strain evidence="6">LF4-65</strain>
    </source>
</reference>
<keyword evidence="2" id="KW-0805">Transcription regulation</keyword>
<dbReference type="Gene3D" id="1.10.1660.10">
    <property type="match status" value="1"/>
</dbReference>
<dbReference type="AlphaFoldDB" id="A0A953NB89"/>
<dbReference type="PANTHER" id="PTHR30204">
    <property type="entry name" value="REDOX-CYCLING DRUG-SENSING TRANSCRIPTIONAL ACTIVATOR SOXR"/>
    <property type="match status" value="1"/>
</dbReference>
<evidence type="ECO:0000256" key="1">
    <source>
        <dbReference type="ARBA" id="ARBA00022491"/>
    </source>
</evidence>
<dbReference type="Proteomes" id="UP000739565">
    <property type="component" value="Unassembled WGS sequence"/>
</dbReference>
<organism evidence="6 7">
    <name type="scientific">Zwartia hollandica</name>
    <dbReference type="NCBI Taxonomy" id="324606"/>
    <lineage>
        <taxon>Bacteria</taxon>
        <taxon>Pseudomonadati</taxon>
        <taxon>Pseudomonadota</taxon>
        <taxon>Betaproteobacteria</taxon>
        <taxon>Burkholderiales</taxon>
        <taxon>Alcaligenaceae</taxon>
        <taxon>Zwartia</taxon>
    </lineage>
</organism>
<dbReference type="RefSeq" id="WP_259661590.1">
    <property type="nucleotide sequence ID" value="NZ_JAHXRI010000010.1"/>
</dbReference>
<dbReference type="GO" id="GO:0003700">
    <property type="term" value="F:DNA-binding transcription factor activity"/>
    <property type="evidence" value="ECO:0007669"/>
    <property type="project" value="InterPro"/>
</dbReference>
<dbReference type="SUPFAM" id="SSF46955">
    <property type="entry name" value="Putative DNA-binding domain"/>
    <property type="match status" value="1"/>
</dbReference>
<comment type="caution">
    <text evidence="6">The sequence shown here is derived from an EMBL/GenBank/DDBJ whole genome shotgun (WGS) entry which is preliminary data.</text>
</comment>
<dbReference type="InterPro" id="IPR047057">
    <property type="entry name" value="MerR_fam"/>
</dbReference>
<dbReference type="PANTHER" id="PTHR30204:SF69">
    <property type="entry name" value="MERR-FAMILY TRANSCRIPTIONAL REGULATOR"/>
    <property type="match status" value="1"/>
</dbReference>
<evidence type="ECO:0000313" key="6">
    <source>
        <dbReference type="EMBL" id="MBZ1351173.1"/>
    </source>
</evidence>
<keyword evidence="1" id="KW-0678">Repressor</keyword>
<dbReference type="EMBL" id="JAHXRI010000010">
    <property type="protein sequence ID" value="MBZ1351173.1"/>
    <property type="molecule type" value="Genomic_DNA"/>
</dbReference>
<evidence type="ECO:0000259" key="5">
    <source>
        <dbReference type="PROSITE" id="PS50937"/>
    </source>
</evidence>
<dbReference type="SMART" id="SM00422">
    <property type="entry name" value="HTH_MERR"/>
    <property type="match status" value="1"/>
</dbReference>
<name>A0A953NB89_9BURK</name>
<keyword evidence="4" id="KW-0804">Transcription</keyword>
<keyword evidence="3" id="KW-0238">DNA-binding</keyword>
<evidence type="ECO:0000256" key="3">
    <source>
        <dbReference type="ARBA" id="ARBA00023125"/>
    </source>
</evidence>
<evidence type="ECO:0000256" key="2">
    <source>
        <dbReference type="ARBA" id="ARBA00023015"/>
    </source>
</evidence>
<dbReference type="GO" id="GO:0003677">
    <property type="term" value="F:DNA binding"/>
    <property type="evidence" value="ECO:0007669"/>
    <property type="project" value="UniProtKB-KW"/>
</dbReference>
<gene>
    <name evidence="6" type="ORF">KZZ10_10995</name>
</gene>
<dbReference type="PROSITE" id="PS50937">
    <property type="entry name" value="HTH_MERR_2"/>
    <property type="match status" value="1"/>
</dbReference>